<dbReference type="Proteomes" id="UP000279833">
    <property type="component" value="Unassembled WGS sequence"/>
</dbReference>
<protein>
    <submittedName>
        <fullName evidence="6">Tudor domain-containing protein</fullName>
    </submittedName>
</protein>
<feature type="compositionally biased region" description="Polar residues" evidence="1">
    <location>
        <begin position="547"/>
        <end position="558"/>
    </location>
</feature>
<evidence type="ECO:0000259" key="3">
    <source>
        <dbReference type="Pfam" id="PF00567"/>
    </source>
</evidence>
<keyword evidence="2" id="KW-0812">Transmembrane</keyword>
<dbReference type="AlphaFoldDB" id="A0A183KIB7"/>
<evidence type="ECO:0000313" key="4">
    <source>
        <dbReference type="EMBL" id="VDP57402.1"/>
    </source>
</evidence>
<accession>A0A183KIB7</accession>
<dbReference type="WBParaSite" id="SCUD_0001477501-mRNA-1">
    <property type="protein sequence ID" value="SCUD_0001477501-mRNA-1"/>
    <property type="gene ID" value="SCUD_0001477501"/>
</dbReference>
<dbReference type="SUPFAM" id="SSF63748">
    <property type="entry name" value="Tudor/PWWP/MBT"/>
    <property type="match status" value="1"/>
</dbReference>
<dbReference type="EMBL" id="UZAK01037005">
    <property type="protein sequence ID" value="VDP57402.1"/>
    <property type="molecule type" value="Genomic_DNA"/>
</dbReference>
<evidence type="ECO:0000256" key="1">
    <source>
        <dbReference type="SAM" id="MobiDB-lite"/>
    </source>
</evidence>
<evidence type="ECO:0000256" key="2">
    <source>
        <dbReference type="SAM" id="Phobius"/>
    </source>
</evidence>
<feature type="transmembrane region" description="Helical" evidence="2">
    <location>
        <begin position="6"/>
        <end position="24"/>
    </location>
</feature>
<reference evidence="4 5" key="2">
    <citation type="submission" date="2018-11" db="EMBL/GenBank/DDBJ databases">
        <authorList>
            <consortium name="Pathogen Informatics"/>
        </authorList>
    </citation>
    <scope>NUCLEOTIDE SEQUENCE [LARGE SCALE GENOMIC DNA]</scope>
    <source>
        <strain evidence="4">Dakar</strain>
        <strain evidence="5">Dakar, Senegal</strain>
    </source>
</reference>
<dbReference type="Gene3D" id="2.40.50.90">
    <property type="match status" value="1"/>
</dbReference>
<dbReference type="Gene3D" id="2.30.30.140">
    <property type="match status" value="1"/>
</dbReference>
<proteinExistence type="predicted"/>
<feature type="region of interest" description="Disordered" evidence="1">
    <location>
        <begin position="643"/>
        <end position="687"/>
    </location>
</feature>
<keyword evidence="5" id="KW-1185">Reference proteome</keyword>
<feature type="compositionally biased region" description="Polar residues" evidence="1">
    <location>
        <begin position="643"/>
        <end position="653"/>
    </location>
</feature>
<keyword evidence="2" id="KW-0472">Membrane</keyword>
<feature type="compositionally biased region" description="Polar residues" evidence="1">
    <location>
        <begin position="578"/>
        <end position="588"/>
    </location>
</feature>
<dbReference type="InterPro" id="IPR035437">
    <property type="entry name" value="SNase_OB-fold_sf"/>
</dbReference>
<feature type="domain" description="Tudor" evidence="3">
    <location>
        <begin position="311"/>
        <end position="430"/>
    </location>
</feature>
<feature type="compositionally biased region" description="Polar residues" evidence="1">
    <location>
        <begin position="677"/>
        <end position="687"/>
    </location>
</feature>
<reference evidence="6" key="1">
    <citation type="submission" date="2016-06" db="UniProtKB">
        <authorList>
            <consortium name="WormBaseParasite"/>
        </authorList>
    </citation>
    <scope>IDENTIFICATION</scope>
</reference>
<organism evidence="6">
    <name type="scientific">Schistosoma curassoni</name>
    <dbReference type="NCBI Taxonomy" id="6186"/>
    <lineage>
        <taxon>Eukaryota</taxon>
        <taxon>Metazoa</taxon>
        <taxon>Spiralia</taxon>
        <taxon>Lophotrochozoa</taxon>
        <taxon>Platyhelminthes</taxon>
        <taxon>Trematoda</taxon>
        <taxon>Digenea</taxon>
        <taxon>Strigeidida</taxon>
        <taxon>Schistosomatoidea</taxon>
        <taxon>Schistosomatidae</taxon>
        <taxon>Schistosoma</taxon>
    </lineage>
</organism>
<feature type="compositionally biased region" description="Low complexity" evidence="1">
    <location>
        <begin position="661"/>
        <end position="676"/>
    </location>
</feature>
<name>A0A183KIB7_9TREM</name>
<feature type="compositionally biased region" description="Polar residues" evidence="1">
    <location>
        <begin position="598"/>
        <end position="608"/>
    </location>
</feature>
<sequence length="687" mass="77396">MPTASRLVIYSTCAVTLIYLLHCYRKRRKHRAANSNNPIKIAEHPVSSSQSDASGTKFSEESFAIQDLISDIEYNDPLTILTAAFVKVPLKFYFDVQTKFTNERLVVLKEQNLQLESISFLESLLPVALTFSDTAPGLLAMATSQTVVSTLNNSSVSGSESDRALTPDSNCDFCGITLPPEGFSDPSNDIYEANPEELDGKILPRVLIPSDMWAQVVDRDIWHETFLIPAYMGGVLIGRLGKNVRELRNAWEAEFSLNTCPGKQDTLIFKLSCPLRHKNDVLRWVSHRFRMRPSKTTIGNPNQLKRQLPLGEPVPVQIRSLYGSKELFVTVPDEEYSNYLVMQEELEKDYSTNNNYRMQLCEPVTSGTVAVVPHSQGFARALIISVYPTWPKVAFYYLLDHGTFGIVQLNKLRKIRAKYMKVPYQAIHVSWAHAFPVYSDIPDLHILRTFFNSGRVHAFAVRMETCCRASVAFGEPYSQPYSSHGFLDILVNACNSGLFIAVPLLIYPKRQSWLNSSSIPYYPFTYSYIDYQSLVTFAVEEDDQVTIDHSSSHNQNPSEDYIYPSKHQDGNQKKFTKSSDNYYRSQPCGQRRGLRGSATVSNTGNRRQNPYGPNRLQNGPLFATSQKENQFTSVSENTIALKSTSSGNEQFGRSQLRKPLSNRNNSVSSSRTVSSNPGRATTFSSHE</sequence>
<evidence type="ECO:0000313" key="6">
    <source>
        <dbReference type="WBParaSite" id="SCUD_0001477501-mRNA-1"/>
    </source>
</evidence>
<evidence type="ECO:0000313" key="5">
    <source>
        <dbReference type="Proteomes" id="UP000279833"/>
    </source>
</evidence>
<dbReference type="OrthoDB" id="10069557at2759"/>
<gene>
    <name evidence="4" type="ORF">SCUD_LOCUS14772</name>
</gene>
<feature type="region of interest" description="Disordered" evidence="1">
    <location>
        <begin position="546"/>
        <end position="620"/>
    </location>
</feature>
<dbReference type="Pfam" id="PF00567">
    <property type="entry name" value="TUDOR"/>
    <property type="match status" value="1"/>
</dbReference>
<keyword evidence="2" id="KW-1133">Transmembrane helix</keyword>
<dbReference type="InterPro" id="IPR002999">
    <property type="entry name" value="Tudor"/>
</dbReference>
<dbReference type="STRING" id="6186.A0A183KIB7"/>